<dbReference type="PANTHER" id="PTHR43798">
    <property type="entry name" value="MONOACYLGLYCEROL LIPASE"/>
    <property type="match status" value="1"/>
</dbReference>
<evidence type="ECO:0000259" key="2">
    <source>
        <dbReference type="Pfam" id="PF12697"/>
    </source>
</evidence>
<dbReference type="Pfam" id="PF12697">
    <property type="entry name" value="Abhydrolase_6"/>
    <property type="match status" value="1"/>
</dbReference>
<organism evidence="3 4">
    <name type="scientific">Longimycelium tulufanense</name>
    <dbReference type="NCBI Taxonomy" id="907463"/>
    <lineage>
        <taxon>Bacteria</taxon>
        <taxon>Bacillati</taxon>
        <taxon>Actinomycetota</taxon>
        <taxon>Actinomycetes</taxon>
        <taxon>Pseudonocardiales</taxon>
        <taxon>Pseudonocardiaceae</taxon>
        <taxon>Longimycelium</taxon>
    </lineage>
</organism>
<dbReference type="GO" id="GO:0016787">
    <property type="term" value="F:hydrolase activity"/>
    <property type="evidence" value="ECO:0007669"/>
    <property type="project" value="UniProtKB-KW"/>
</dbReference>
<comment type="caution">
    <text evidence="3">The sequence shown here is derived from an EMBL/GenBank/DDBJ whole genome shotgun (WGS) entry which is preliminary data.</text>
</comment>
<protein>
    <submittedName>
        <fullName evidence="3">Alpha/beta hydrolase</fullName>
    </submittedName>
</protein>
<dbReference type="SUPFAM" id="SSF53474">
    <property type="entry name" value="alpha/beta-Hydrolases"/>
    <property type="match status" value="1"/>
</dbReference>
<reference evidence="3" key="2">
    <citation type="submission" date="2020-09" db="EMBL/GenBank/DDBJ databases">
        <authorList>
            <person name="Sun Q."/>
            <person name="Zhou Y."/>
        </authorList>
    </citation>
    <scope>NUCLEOTIDE SEQUENCE</scope>
    <source>
        <strain evidence="3">CGMCC 4.5737</strain>
    </source>
</reference>
<evidence type="ECO:0000256" key="1">
    <source>
        <dbReference type="ARBA" id="ARBA00022801"/>
    </source>
</evidence>
<sequence>MTAGRLRVGGAELAWERAGSGPAVVLVHGSGDNHRSWDAVAPALAETHTVIRYDRRGHSRSSAPPGQGSIREDAADLLTVVDELAGGSAHLVGHSYGGSVVLLAAAHRPTAARSLLVHEPPLFALVDEGTRAEAGRWMRQAADLLEAGDAEAGARTFVDHVGFGPGSWAELFDDDLRATAVANAHTWLDQHRDPDRLAVDPSALAGSGVPVTVTTGTATPPTYRAVVAALREKLPGAAVARVQGAGHAPHLSHPEAYVNLLRARLRDDRRSRVLPGRDRGQGS</sequence>
<dbReference type="Proteomes" id="UP000637578">
    <property type="component" value="Unassembled WGS sequence"/>
</dbReference>
<dbReference type="PANTHER" id="PTHR43798:SF31">
    <property type="entry name" value="AB HYDROLASE SUPERFAMILY PROTEIN YCLE"/>
    <property type="match status" value="1"/>
</dbReference>
<evidence type="ECO:0000313" key="3">
    <source>
        <dbReference type="EMBL" id="GGM47962.1"/>
    </source>
</evidence>
<name>A0A8J3C7F0_9PSEU</name>
<dbReference type="Gene3D" id="3.40.50.1820">
    <property type="entry name" value="alpha/beta hydrolase"/>
    <property type="match status" value="1"/>
</dbReference>
<dbReference type="InterPro" id="IPR029058">
    <property type="entry name" value="AB_hydrolase_fold"/>
</dbReference>
<dbReference type="InterPro" id="IPR000073">
    <property type="entry name" value="AB_hydrolase_1"/>
</dbReference>
<proteinExistence type="predicted"/>
<gene>
    <name evidence="3" type="ORF">GCM10012275_18770</name>
</gene>
<dbReference type="EMBL" id="BMMK01000006">
    <property type="protein sequence ID" value="GGM47962.1"/>
    <property type="molecule type" value="Genomic_DNA"/>
</dbReference>
<accession>A0A8J3C7F0</accession>
<feature type="domain" description="AB hydrolase-1" evidence="2">
    <location>
        <begin position="24"/>
        <end position="259"/>
    </location>
</feature>
<evidence type="ECO:0000313" key="4">
    <source>
        <dbReference type="Proteomes" id="UP000637578"/>
    </source>
</evidence>
<keyword evidence="1 3" id="KW-0378">Hydrolase</keyword>
<dbReference type="GO" id="GO:0016020">
    <property type="term" value="C:membrane"/>
    <property type="evidence" value="ECO:0007669"/>
    <property type="project" value="TreeGrafter"/>
</dbReference>
<keyword evidence="4" id="KW-1185">Reference proteome</keyword>
<reference evidence="3" key="1">
    <citation type="journal article" date="2014" name="Int. J. Syst. Evol. Microbiol.">
        <title>Complete genome sequence of Corynebacterium casei LMG S-19264T (=DSM 44701T), isolated from a smear-ripened cheese.</title>
        <authorList>
            <consortium name="US DOE Joint Genome Institute (JGI-PGF)"/>
            <person name="Walter F."/>
            <person name="Albersmeier A."/>
            <person name="Kalinowski J."/>
            <person name="Ruckert C."/>
        </authorList>
    </citation>
    <scope>NUCLEOTIDE SEQUENCE</scope>
    <source>
        <strain evidence="3">CGMCC 4.5737</strain>
    </source>
</reference>
<dbReference type="RefSeq" id="WP_189055986.1">
    <property type="nucleotide sequence ID" value="NZ_BMMK01000006.1"/>
</dbReference>
<dbReference type="AlphaFoldDB" id="A0A8J3C7F0"/>
<dbReference type="InterPro" id="IPR050266">
    <property type="entry name" value="AB_hydrolase_sf"/>
</dbReference>